<name>A0A0F8ZWM5_9ZZZZ</name>
<dbReference type="AlphaFoldDB" id="A0A0F8ZWM5"/>
<comment type="caution">
    <text evidence="1">The sequence shown here is derived from an EMBL/GenBank/DDBJ whole genome shotgun (WGS) entry which is preliminary data.</text>
</comment>
<evidence type="ECO:0000313" key="1">
    <source>
        <dbReference type="EMBL" id="KKK98242.1"/>
    </source>
</evidence>
<organism evidence="1">
    <name type="scientific">marine sediment metagenome</name>
    <dbReference type="NCBI Taxonomy" id="412755"/>
    <lineage>
        <taxon>unclassified sequences</taxon>
        <taxon>metagenomes</taxon>
        <taxon>ecological metagenomes</taxon>
    </lineage>
</organism>
<gene>
    <name evidence="1" type="ORF">LCGC14_2644680</name>
</gene>
<dbReference type="EMBL" id="LAZR01045703">
    <property type="protein sequence ID" value="KKK98242.1"/>
    <property type="molecule type" value="Genomic_DNA"/>
</dbReference>
<protein>
    <submittedName>
        <fullName evidence="1">Uncharacterized protein</fullName>
    </submittedName>
</protein>
<sequence length="73" mass="8424">MGVKVTLQRDNGASLGHKDYGPETRLFKEAISWRFEFHEEVHTLLLIGVVRHEHGEKFIAEFLVDVVESVEFV</sequence>
<proteinExistence type="predicted"/>
<accession>A0A0F8ZWM5</accession>
<reference evidence="1" key="1">
    <citation type="journal article" date="2015" name="Nature">
        <title>Complex archaea that bridge the gap between prokaryotes and eukaryotes.</title>
        <authorList>
            <person name="Spang A."/>
            <person name="Saw J.H."/>
            <person name="Jorgensen S.L."/>
            <person name="Zaremba-Niedzwiedzka K."/>
            <person name="Martijn J."/>
            <person name="Lind A.E."/>
            <person name="van Eijk R."/>
            <person name="Schleper C."/>
            <person name="Guy L."/>
            <person name="Ettema T.J."/>
        </authorList>
    </citation>
    <scope>NUCLEOTIDE SEQUENCE</scope>
</reference>